<proteinExistence type="predicted"/>
<dbReference type="OrthoDB" id="6436607at2759"/>
<evidence type="ECO:0008006" key="4">
    <source>
        <dbReference type="Google" id="ProtNLM"/>
    </source>
</evidence>
<keyword evidence="1" id="KW-0732">Signal</keyword>
<dbReference type="EMBL" id="BMAV01015621">
    <property type="protein sequence ID" value="GFY65663.1"/>
    <property type="molecule type" value="Genomic_DNA"/>
</dbReference>
<dbReference type="Proteomes" id="UP000886998">
    <property type="component" value="Unassembled WGS sequence"/>
</dbReference>
<accession>A0A8X6Y4S3</accession>
<gene>
    <name evidence="2" type="primary">AVEN_27556_1</name>
    <name evidence="2" type="ORF">TNIN_316851</name>
</gene>
<comment type="caution">
    <text evidence="2">The sequence shown here is derived from an EMBL/GenBank/DDBJ whole genome shotgun (WGS) entry which is preliminary data.</text>
</comment>
<feature type="chain" id="PRO_5036501355" description="Glycine-rich protein" evidence="1">
    <location>
        <begin position="30"/>
        <end position="118"/>
    </location>
</feature>
<protein>
    <recommendedName>
        <fullName evidence="4">Glycine-rich protein</fullName>
    </recommendedName>
</protein>
<evidence type="ECO:0000256" key="1">
    <source>
        <dbReference type="SAM" id="SignalP"/>
    </source>
</evidence>
<evidence type="ECO:0000313" key="2">
    <source>
        <dbReference type="EMBL" id="GFY65663.1"/>
    </source>
</evidence>
<reference evidence="2" key="1">
    <citation type="submission" date="2020-08" db="EMBL/GenBank/DDBJ databases">
        <title>Multicomponent nature underlies the extraordinary mechanical properties of spider dragline silk.</title>
        <authorList>
            <person name="Kono N."/>
            <person name="Nakamura H."/>
            <person name="Mori M."/>
            <person name="Yoshida Y."/>
            <person name="Ohtoshi R."/>
            <person name="Malay A.D."/>
            <person name="Moran D.A.P."/>
            <person name="Tomita M."/>
            <person name="Numata K."/>
            <person name="Arakawa K."/>
        </authorList>
    </citation>
    <scope>NUCLEOTIDE SEQUENCE</scope>
</reference>
<name>A0A8X6Y4S3_9ARAC</name>
<evidence type="ECO:0000313" key="3">
    <source>
        <dbReference type="Proteomes" id="UP000886998"/>
    </source>
</evidence>
<organism evidence="2 3">
    <name type="scientific">Trichonephila inaurata madagascariensis</name>
    <dbReference type="NCBI Taxonomy" id="2747483"/>
    <lineage>
        <taxon>Eukaryota</taxon>
        <taxon>Metazoa</taxon>
        <taxon>Ecdysozoa</taxon>
        <taxon>Arthropoda</taxon>
        <taxon>Chelicerata</taxon>
        <taxon>Arachnida</taxon>
        <taxon>Araneae</taxon>
        <taxon>Araneomorphae</taxon>
        <taxon>Entelegynae</taxon>
        <taxon>Araneoidea</taxon>
        <taxon>Nephilidae</taxon>
        <taxon>Trichonephila</taxon>
        <taxon>Trichonephila inaurata</taxon>
    </lineage>
</organism>
<feature type="signal peptide" evidence="1">
    <location>
        <begin position="1"/>
        <end position="29"/>
    </location>
</feature>
<dbReference type="AlphaFoldDB" id="A0A8X6Y4S3"/>
<sequence length="118" mass="12022">MLFISRHTSFSVFTILCLSSLLLLAEVDAGGMMMERGGMLGHKKGSGGNSAVEAMLVAGILAKLLGSSNEKSQGSSHPMYVPMPMFYHTMSGGYGMGGGGGGGHGMGGYGMGGHGMGW</sequence>
<keyword evidence="3" id="KW-1185">Reference proteome</keyword>